<proteinExistence type="predicted"/>
<organism evidence="2 3">
    <name type="scientific">Clitoria ternatea</name>
    <name type="common">Butterfly pea</name>
    <dbReference type="NCBI Taxonomy" id="43366"/>
    <lineage>
        <taxon>Eukaryota</taxon>
        <taxon>Viridiplantae</taxon>
        <taxon>Streptophyta</taxon>
        <taxon>Embryophyta</taxon>
        <taxon>Tracheophyta</taxon>
        <taxon>Spermatophyta</taxon>
        <taxon>Magnoliopsida</taxon>
        <taxon>eudicotyledons</taxon>
        <taxon>Gunneridae</taxon>
        <taxon>Pentapetalae</taxon>
        <taxon>rosids</taxon>
        <taxon>fabids</taxon>
        <taxon>Fabales</taxon>
        <taxon>Fabaceae</taxon>
        <taxon>Papilionoideae</taxon>
        <taxon>50 kb inversion clade</taxon>
        <taxon>NPAAA clade</taxon>
        <taxon>indigoferoid/millettioid clade</taxon>
        <taxon>Phaseoleae</taxon>
        <taxon>Clitoria</taxon>
    </lineage>
</organism>
<dbReference type="InterPro" id="IPR058196">
    <property type="entry name" value="zf-C2H2_STOP1/2_C"/>
</dbReference>
<evidence type="ECO:0000259" key="1">
    <source>
        <dbReference type="Pfam" id="PF23118"/>
    </source>
</evidence>
<name>A0AAN9ISD4_CLITE</name>
<keyword evidence="3" id="KW-1185">Reference proteome</keyword>
<feature type="domain" description="STOP1/2-like C2H2-type zinc finger" evidence="1">
    <location>
        <begin position="8"/>
        <end position="36"/>
    </location>
</feature>
<evidence type="ECO:0000313" key="3">
    <source>
        <dbReference type="Proteomes" id="UP001359559"/>
    </source>
</evidence>
<evidence type="ECO:0000313" key="2">
    <source>
        <dbReference type="EMBL" id="KAK7285329.1"/>
    </source>
</evidence>
<dbReference type="PANTHER" id="PTHR46352:SF14">
    <property type="entry name" value="PROTEIN SENSITIVE TO PROTON RHIZOTOXICITY 2-LIKE"/>
    <property type="match status" value="1"/>
</dbReference>
<dbReference type="AlphaFoldDB" id="A0AAN9ISD4"/>
<dbReference type="Pfam" id="PF23118">
    <property type="entry name" value="zf-C2H2_STOP2_C"/>
    <property type="match status" value="1"/>
</dbReference>
<comment type="caution">
    <text evidence="2">The sequence shown here is derived from an EMBL/GenBank/DDBJ whole genome shotgun (WGS) entry which is preliminary data.</text>
</comment>
<reference evidence="2 3" key="1">
    <citation type="submission" date="2024-01" db="EMBL/GenBank/DDBJ databases">
        <title>The genomes of 5 underutilized Papilionoideae crops provide insights into root nodulation and disease resistance.</title>
        <authorList>
            <person name="Yuan L."/>
        </authorList>
    </citation>
    <scope>NUCLEOTIDE SEQUENCE [LARGE SCALE GENOMIC DNA]</scope>
    <source>
        <strain evidence="2">LY-2023</strain>
        <tissue evidence="2">Leaf</tissue>
    </source>
</reference>
<dbReference type="InterPro" id="IPR044300">
    <property type="entry name" value="STOP1/2"/>
</dbReference>
<dbReference type="GO" id="GO:0010447">
    <property type="term" value="P:response to acidic pH"/>
    <property type="evidence" value="ECO:0007669"/>
    <property type="project" value="InterPro"/>
</dbReference>
<sequence length="87" mass="9456">MKLCGACRWKCACGAMFPRNGKLFGHIALFEGHMPTLMFGEDDKGKQVVKEDEDPIVVTGSDLDDKGKQVVKDDEDPIVVTGSDLGN</sequence>
<dbReference type="EMBL" id="JAYKXN010000005">
    <property type="protein sequence ID" value="KAK7285329.1"/>
    <property type="molecule type" value="Genomic_DNA"/>
</dbReference>
<dbReference type="PANTHER" id="PTHR46352">
    <property type="entry name" value="PROTEIN SENSITIVE TO PROTON RHIZOTOXICITY 1"/>
    <property type="match status" value="1"/>
</dbReference>
<gene>
    <name evidence="2" type="ORF">RJT34_20097</name>
</gene>
<dbReference type="GO" id="GO:0010044">
    <property type="term" value="P:response to aluminum ion"/>
    <property type="evidence" value="ECO:0007669"/>
    <property type="project" value="InterPro"/>
</dbReference>
<accession>A0AAN9ISD4</accession>
<dbReference type="Proteomes" id="UP001359559">
    <property type="component" value="Unassembled WGS sequence"/>
</dbReference>
<protein>
    <recommendedName>
        <fullName evidence="1">STOP1/2-like C2H2-type zinc finger domain-containing protein</fullName>
    </recommendedName>
</protein>